<dbReference type="PROSITE" id="PS51819">
    <property type="entry name" value="VOC"/>
    <property type="match status" value="1"/>
</dbReference>
<dbReference type="AlphaFoldDB" id="A0A512N6F3"/>
<dbReference type="CDD" id="cd08343">
    <property type="entry name" value="ED_TypeI_classII_C"/>
    <property type="match status" value="1"/>
</dbReference>
<reference evidence="2 3" key="1">
    <citation type="submission" date="2019-07" db="EMBL/GenBank/DDBJ databases">
        <title>Whole genome shotgun sequence of Reyranella soli NBRC 108950.</title>
        <authorList>
            <person name="Hosoyama A."/>
            <person name="Uohara A."/>
            <person name="Ohji S."/>
            <person name="Ichikawa N."/>
        </authorList>
    </citation>
    <scope>NUCLEOTIDE SEQUENCE [LARGE SCALE GENOMIC DNA]</scope>
    <source>
        <strain evidence="2 3">NBRC 108950</strain>
    </source>
</reference>
<dbReference type="InterPro" id="IPR004360">
    <property type="entry name" value="Glyas_Fos-R_dOase_dom"/>
</dbReference>
<sequence>MPDIEGIDAITFGVDDLGACKRFFLDWGLALVGEREDGLDFECLNGCEVRFRRSDDPSLPPAVEPGPTLREVIWGVKSEADLAALRDVPKVDPNGIGLGFRVSRKRAVAVEGTPANVWGHAARIDKPSPVYDKAEPVEVGHVVFFTSTLDETTRFYEQLGFRLSDRYPGRGHFLRCAPRGGHHDLFLLQLPDGKRGLNHVAFSVRDMHEVIGGGLQMARCGWETQLGPGRHPISSALFWYFKSPAGGLVEYFTDEDVLTENWAPRDFQPSPTAFAEWAIAGGLDGNTGRQKQG</sequence>
<evidence type="ECO:0000313" key="2">
    <source>
        <dbReference type="EMBL" id="GEP54559.1"/>
    </source>
</evidence>
<dbReference type="OrthoDB" id="9803142at2"/>
<keyword evidence="3" id="KW-1185">Reference proteome</keyword>
<dbReference type="RefSeq" id="WP_147148507.1">
    <property type="nucleotide sequence ID" value="NZ_BKAJ01000031.1"/>
</dbReference>
<feature type="domain" description="VOC" evidence="1">
    <location>
        <begin position="138"/>
        <end position="254"/>
    </location>
</feature>
<dbReference type="Proteomes" id="UP000321058">
    <property type="component" value="Unassembled WGS sequence"/>
</dbReference>
<dbReference type="EMBL" id="BKAJ01000031">
    <property type="protein sequence ID" value="GEP54559.1"/>
    <property type="molecule type" value="Genomic_DNA"/>
</dbReference>
<evidence type="ECO:0000313" key="3">
    <source>
        <dbReference type="Proteomes" id="UP000321058"/>
    </source>
</evidence>
<dbReference type="InterPro" id="IPR029068">
    <property type="entry name" value="Glyas_Bleomycin-R_OHBP_Dase"/>
</dbReference>
<organism evidence="2 3">
    <name type="scientific">Reyranella soli</name>
    <dbReference type="NCBI Taxonomy" id="1230389"/>
    <lineage>
        <taxon>Bacteria</taxon>
        <taxon>Pseudomonadati</taxon>
        <taxon>Pseudomonadota</taxon>
        <taxon>Alphaproteobacteria</taxon>
        <taxon>Hyphomicrobiales</taxon>
        <taxon>Reyranellaceae</taxon>
        <taxon>Reyranella</taxon>
    </lineage>
</organism>
<gene>
    <name evidence="2" type="ORF">RSO01_17250</name>
</gene>
<dbReference type="InterPro" id="IPR037523">
    <property type="entry name" value="VOC_core"/>
</dbReference>
<protein>
    <submittedName>
        <fullName evidence="2">Glyoxalase</fullName>
    </submittedName>
</protein>
<accession>A0A512N6F3</accession>
<proteinExistence type="predicted"/>
<evidence type="ECO:0000259" key="1">
    <source>
        <dbReference type="PROSITE" id="PS51819"/>
    </source>
</evidence>
<dbReference type="Gene3D" id="3.10.180.10">
    <property type="entry name" value="2,3-Dihydroxybiphenyl 1,2-Dioxygenase, domain 1"/>
    <property type="match status" value="1"/>
</dbReference>
<dbReference type="SUPFAM" id="SSF54593">
    <property type="entry name" value="Glyoxalase/Bleomycin resistance protein/Dihydroxybiphenyl dioxygenase"/>
    <property type="match status" value="2"/>
</dbReference>
<dbReference type="Pfam" id="PF00903">
    <property type="entry name" value="Glyoxalase"/>
    <property type="match status" value="1"/>
</dbReference>
<name>A0A512N6F3_9HYPH</name>
<comment type="caution">
    <text evidence="2">The sequence shown here is derived from an EMBL/GenBank/DDBJ whole genome shotgun (WGS) entry which is preliminary data.</text>
</comment>